<reference evidence="2" key="1">
    <citation type="submission" date="2023-08" db="EMBL/GenBank/DDBJ databases">
        <title>Methanolobus mangrovi sp. nov. and Methanolobus sediminis sp. nov, two novel methylotrophic methanogens isolated from mangrove sediments in China.</title>
        <authorList>
            <person name="Zhou J."/>
        </authorList>
    </citation>
    <scope>NUCLEOTIDE SEQUENCE</scope>
    <source>
        <strain evidence="2">FTZ2</strain>
    </source>
</reference>
<gene>
    <name evidence="2" type="ORF">RE476_01765</name>
</gene>
<accession>A0AA51UJ00</accession>
<keyword evidence="3" id="KW-1185">Reference proteome</keyword>
<proteinExistence type="predicted"/>
<keyword evidence="1" id="KW-0472">Membrane</keyword>
<protein>
    <submittedName>
        <fullName evidence="2">Uncharacterized protein</fullName>
    </submittedName>
</protein>
<keyword evidence="1" id="KW-1133">Transmembrane helix</keyword>
<evidence type="ECO:0000313" key="2">
    <source>
        <dbReference type="EMBL" id="WMW22571.1"/>
    </source>
</evidence>
<keyword evidence="1" id="KW-0812">Transmembrane</keyword>
<dbReference type="EMBL" id="CP133594">
    <property type="protein sequence ID" value="WMW22571.1"/>
    <property type="molecule type" value="Genomic_DNA"/>
</dbReference>
<dbReference type="GeneID" id="84228828"/>
<name>A0AA51UJ00_9EURY</name>
<dbReference type="KEGG" id="mmav:RE476_01765"/>
<evidence type="ECO:0000256" key="1">
    <source>
        <dbReference type="SAM" id="Phobius"/>
    </source>
</evidence>
<evidence type="ECO:0000313" key="3">
    <source>
        <dbReference type="Proteomes" id="UP001183006"/>
    </source>
</evidence>
<dbReference type="AlphaFoldDB" id="A0AA51UJ00"/>
<dbReference type="Proteomes" id="UP001183006">
    <property type="component" value="Chromosome"/>
</dbReference>
<feature type="transmembrane region" description="Helical" evidence="1">
    <location>
        <begin position="20"/>
        <end position="41"/>
    </location>
</feature>
<organism evidence="2 3">
    <name type="scientific">Methanolobus mangrovi</name>
    <dbReference type="NCBI Taxonomy" id="3072977"/>
    <lineage>
        <taxon>Archaea</taxon>
        <taxon>Methanobacteriati</taxon>
        <taxon>Methanobacteriota</taxon>
        <taxon>Stenosarchaea group</taxon>
        <taxon>Methanomicrobia</taxon>
        <taxon>Methanosarcinales</taxon>
        <taxon>Methanosarcinaceae</taxon>
        <taxon>Methanolobus</taxon>
    </lineage>
</organism>
<dbReference type="RefSeq" id="WP_309308612.1">
    <property type="nucleotide sequence ID" value="NZ_CP133594.1"/>
</dbReference>
<sequence length="75" mass="8439">MEGFKEENGEEFETENFSELIRYTVPGYIVGLLAGVLLDIFGYQRSPIGQWLVRTLAGEGESIFEGIYSILLCTQ</sequence>